<comment type="caution">
    <text evidence="1">The sequence shown here is derived from an EMBL/GenBank/DDBJ whole genome shotgun (WGS) entry which is preliminary data.</text>
</comment>
<protein>
    <submittedName>
        <fullName evidence="1">Uncharacterized protein</fullName>
    </submittedName>
</protein>
<sequence>MYDLSMNMRNSKFYELLGNKSGTFVDVDQIDLLIPSKTLKIRVDCVLDKLLHKGLILKLNNKPTYTSSFRAFAMHEVFWGICELYDPNVPESELPNGSWIHTSAVKKKRRRMRRKYHKKKKKQLLGLREYSSYRSGAKTRLTLKNSSMDDMNIDNNPSLLIANFKTKKEGLDDGTSKDHKIRAQKLIPQNYTNVKEATKVLEQPPYTNESIMPELPRVKRDVLKSILQTYKEALGQQMPLAVGLVKVNFNKAKLGECSKGWGAIGRNTNSNNLFTAIKQSPHFLTPDVKEVNTCLFALNIAWKYEYKKK</sequence>
<evidence type="ECO:0000313" key="2">
    <source>
        <dbReference type="Proteomes" id="UP001153076"/>
    </source>
</evidence>
<keyword evidence="2" id="KW-1185">Reference proteome</keyword>
<proteinExistence type="predicted"/>
<evidence type="ECO:0000313" key="1">
    <source>
        <dbReference type="EMBL" id="KAJ8441376.1"/>
    </source>
</evidence>
<reference evidence="1" key="1">
    <citation type="submission" date="2022-04" db="EMBL/GenBank/DDBJ databases">
        <title>Carnegiea gigantea Genome sequencing and assembly v2.</title>
        <authorList>
            <person name="Copetti D."/>
            <person name="Sanderson M.J."/>
            <person name="Burquez A."/>
            <person name="Wojciechowski M.F."/>
        </authorList>
    </citation>
    <scope>NUCLEOTIDE SEQUENCE</scope>
    <source>
        <strain evidence="1">SGP5-SGP5p</strain>
        <tissue evidence="1">Aerial part</tissue>
    </source>
</reference>
<dbReference type="AlphaFoldDB" id="A0A9Q1QH64"/>
<dbReference type="Proteomes" id="UP001153076">
    <property type="component" value="Unassembled WGS sequence"/>
</dbReference>
<dbReference type="EMBL" id="JAKOGI010000168">
    <property type="protein sequence ID" value="KAJ8441376.1"/>
    <property type="molecule type" value="Genomic_DNA"/>
</dbReference>
<accession>A0A9Q1QH64</accession>
<gene>
    <name evidence="1" type="ORF">Cgig2_009084</name>
</gene>
<organism evidence="1 2">
    <name type="scientific">Carnegiea gigantea</name>
    <dbReference type="NCBI Taxonomy" id="171969"/>
    <lineage>
        <taxon>Eukaryota</taxon>
        <taxon>Viridiplantae</taxon>
        <taxon>Streptophyta</taxon>
        <taxon>Embryophyta</taxon>
        <taxon>Tracheophyta</taxon>
        <taxon>Spermatophyta</taxon>
        <taxon>Magnoliopsida</taxon>
        <taxon>eudicotyledons</taxon>
        <taxon>Gunneridae</taxon>
        <taxon>Pentapetalae</taxon>
        <taxon>Caryophyllales</taxon>
        <taxon>Cactineae</taxon>
        <taxon>Cactaceae</taxon>
        <taxon>Cactoideae</taxon>
        <taxon>Echinocereeae</taxon>
        <taxon>Carnegiea</taxon>
    </lineage>
</organism>
<name>A0A9Q1QH64_9CARY</name>